<evidence type="ECO:0000256" key="1">
    <source>
        <dbReference type="ARBA" id="ARBA00004173"/>
    </source>
</evidence>
<proteinExistence type="inferred from homology"/>
<evidence type="ECO:0000256" key="2">
    <source>
        <dbReference type="ARBA" id="ARBA00005543"/>
    </source>
</evidence>
<evidence type="ECO:0000256" key="5">
    <source>
        <dbReference type="ARBA" id="ARBA00023128"/>
    </source>
</evidence>
<keyword evidence="5" id="KW-0496">Mitochondrion</keyword>
<gene>
    <name evidence="8" type="ORF">AJ79_09967</name>
</gene>
<dbReference type="InterPro" id="IPR002575">
    <property type="entry name" value="Aminoglycoside_PTrfase"/>
</dbReference>
<dbReference type="PANTHER" id="PTHR36091">
    <property type="entry name" value="ALTERED INHERITANCE OF MITOCHONDRIA PROTEIN 9, MITOCHONDRIAL"/>
    <property type="match status" value="1"/>
</dbReference>
<dbReference type="STRING" id="1447875.A0A2B7WGC1"/>
<evidence type="ECO:0000259" key="7">
    <source>
        <dbReference type="Pfam" id="PF01636"/>
    </source>
</evidence>
<dbReference type="Gene3D" id="3.90.1200.10">
    <property type="match status" value="1"/>
</dbReference>
<comment type="subcellular location">
    <subcellularLocation>
        <location evidence="1">Mitochondrion</location>
    </subcellularLocation>
</comment>
<dbReference type="SUPFAM" id="SSF56112">
    <property type="entry name" value="Protein kinase-like (PK-like)"/>
    <property type="match status" value="1"/>
</dbReference>
<dbReference type="InterPro" id="IPR051035">
    <property type="entry name" value="Mito_inheritance_9"/>
</dbReference>
<evidence type="ECO:0000313" key="9">
    <source>
        <dbReference type="Proteomes" id="UP000223968"/>
    </source>
</evidence>
<protein>
    <recommendedName>
        <fullName evidence="3">Altered inheritance of mitochondria protein 9, mitochondrial</fullName>
    </recommendedName>
    <alternativeName>
        <fullName evidence="6">Found in mitochondrial proteome protein 29</fullName>
    </alternativeName>
</protein>
<evidence type="ECO:0000313" key="8">
    <source>
        <dbReference type="EMBL" id="PGG95577.1"/>
    </source>
</evidence>
<dbReference type="Proteomes" id="UP000223968">
    <property type="component" value="Unassembled WGS sequence"/>
</dbReference>
<dbReference type="GO" id="GO:0005739">
    <property type="term" value="C:mitochondrion"/>
    <property type="evidence" value="ECO:0007669"/>
    <property type="project" value="UniProtKB-SubCell"/>
</dbReference>
<dbReference type="OrthoDB" id="2831558at2759"/>
<dbReference type="InterPro" id="IPR011009">
    <property type="entry name" value="Kinase-like_dom_sf"/>
</dbReference>
<organism evidence="8 9">
    <name type="scientific">Helicocarpus griseus UAMH5409</name>
    <dbReference type="NCBI Taxonomy" id="1447875"/>
    <lineage>
        <taxon>Eukaryota</taxon>
        <taxon>Fungi</taxon>
        <taxon>Dikarya</taxon>
        <taxon>Ascomycota</taxon>
        <taxon>Pezizomycotina</taxon>
        <taxon>Eurotiomycetes</taxon>
        <taxon>Eurotiomycetidae</taxon>
        <taxon>Onygenales</taxon>
        <taxon>Ajellomycetaceae</taxon>
        <taxon>Helicocarpus</taxon>
    </lineage>
</organism>
<accession>A0A2B7WGC1</accession>
<evidence type="ECO:0000256" key="3">
    <source>
        <dbReference type="ARBA" id="ARBA00016197"/>
    </source>
</evidence>
<comment type="similarity">
    <text evidence="2">Belongs to the AIM9 family.</text>
</comment>
<evidence type="ECO:0000256" key="4">
    <source>
        <dbReference type="ARBA" id="ARBA00022946"/>
    </source>
</evidence>
<dbReference type="AlphaFoldDB" id="A0A2B7WGC1"/>
<name>A0A2B7WGC1_9EURO</name>
<dbReference type="PANTHER" id="PTHR36091:SF1">
    <property type="entry name" value="ALTERED INHERITANCE OF MITOCHONDRIA PROTEIN 9, MITOCHONDRIAL"/>
    <property type="match status" value="1"/>
</dbReference>
<keyword evidence="4" id="KW-0809">Transit peptide</keyword>
<dbReference type="EMBL" id="PDNB01000329">
    <property type="protein sequence ID" value="PGG95577.1"/>
    <property type="molecule type" value="Genomic_DNA"/>
</dbReference>
<sequence>MRSVCKIPVPKVYTWNSQSNSVGAEYIIMEKVCGVPLDSVWSFLRLDDRFALTKRFAKYQKVWTEAQFNHYGSLYFAEDVAGVRHVPLRDGFPGKNYAIGPSAGREWFDSGRATIEFDPGPSIAGPTLEEYLVAISHREMSCVKHMVKLPKSPIALYGPGTYQPTRERKLKAIESYLSLIRYVCTLDRSIVSACLWHNDLHVENIFVNPDTPISIVGIIDWQSTEVAPLFYQARQPYLLDYDRPQLHGLERLRLPENFTALSGDAQRKANALYSKQALAALYRTFVHKYNRCLYNALEYRETASSDLLRLGRNLSIDGEASYLGRIVELENDWASLPGVNGSLLGMRAMQSIRESLGDLFPEQGIVRHGQYDEAKNALDQAKDFIIQEFAQNEKEKIMWQEEWPFDD</sequence>
<reference evidence="8 9" key="1">
    <citation type="submission" date="2017-10" db="EMBL/GenBank/DDBJ databases">
        <title>Comparative genomics in systemic dimorphic fungi from Ajellomycetaceae.</title>
        <authorList>
            <person name="Munoz J.F."/>
            <person name="Mcewen J.G."/>
            <person name="Clay O.K."/>
            <person name="Cuomo C.A."/>
        </authorList>
    </citation>
    <scope>NUCLEOTIDE SEQUENCE [LARGE SCALE GENOMIC DNA]</scope>
    <source>
        <strain evidence="8 9">UAMH5409</strain>
    </source>
</reference>
<feature type="domain" description="Aminoglycoside phosphotransferase" evidence="7">
    <location>
        <begin position="185"/>
        <end position="231"/>
    </location>
</feature>
<dbReference type="Pfam" id="PF01636">
    <property type="entry name" value="APH"/>
    <property type="match status" value="1"/>
</dbReference>
<evidence type="ECO:0000256" key="6">
    <source>
        <dbReference type="ARBA" id="ARBA00031849"/>
    </source>
</evidence>
<keyword evidence="9" id="KW-1185">Reference proteome</keyword>
<comment type="caution">
    <text evidence="8">The sequence shown here is derived from an EMBL/GenBank/DDBJ whole genome shotgun (WGS) entry which is preliminary data.</text>
</comment>